<organism evidence="8 9">
    <name type="scientific">Streptomyces parvulus</name>
    <dbReference type="NCBI Taxonomy" id="146923"/>
    <lineage>
        <taxon>Bacteria</taxon>
        <taxon>Bacillati</taxon>
        <taxon>Actinomycetota</taxon>
        <taxon>Actinomycetes</taxon>
        <taxon>Kitasatosporales</taxon>
        <taxon>Streptomycetaceae</taxon>
        <taxon>Streptomyces</taxon>
    </lineage>
</organism>
<evidence type="ECO:0000256" key="1">
    <source>
        <dbReference type="ARBA" id="ARBA00022605"/>
    </source>
</evidence>
<dbReference type="PIRSF" id="PIRSF000728">
    <property type="entry name" value="NAGK"/>
    <property type="match status" value="1"/>
</dbReference>
<dbReference type="Proteomes" id="UP000078468">
    <property type="component" value="Plasmid pspa1"/>
</dbReference>
<keyword evidence="3" id="KW-0547">Nucleotide-binding</keyword>
<sequence>MVKCGGTAEVRAEAVCAGVARLVREKRPVVLVHGGSATVTELAGRLGVPLGELVAPDGTVSRRTDPATLEVVTLALAGKAKPALLLELARFGVPAVGLTGLDAGLLRARRKTALRTVVDGRTVVVRDDRSGRLTSVATPLLHALLAEGMVPVLSPPALAEDGLPVNVNADRVAAAVAAALDASRLVLLTGAPGVLADSADPGSLRARYQVGDGRDPAVGGGMTVKITAAREALEAGVGDVRIADGRFTDTVADALDGLGGTRIVGAETTRRTPR</sequence>
<dbReference type="GO" id="GO:0006526">
    <property type="term" value="P:L-arginine biosynthetic process"/>
    <property type="evidence" value="ECO:0007669"/>
    <property type="project" value="TreeGrafter"/>
</dbReference>
<evidence type="ECO:0000313" key="8">
    <source>
        <dbReference type="EMBL" id="ANJ12156.1"/>
    </source>
</evidence>
<dbReference type="NCBIfam" id="TIGR00761">
    <property type="entry name" value="argB"/>
    <property type="match status" value="1"/>
</dbReference>
<dbReference type="KEGG" id="spav:Spa2297_32270"/>
<dbReference type="PANTHER" id="PTHR23342">
    <property type="entry name" value="N-ACETYLGLUTAMATE SYNTHASE"/>
    <property type="match status" value="1"/>
</dbReference>
<dbReference type="PANTHER" id="PTHR23342:SF20">
    <property type="entry name" value="[LYSW]-AMINOADIPATE KINASE"/>
    <property type="match status" value="1"/>
</dbReference>
<keyword evidence="2" id="KW-0808">Transferase</keyword>
<dbReference type="InterPro" id="IPR004662">
    <property type="entry name" value="AcgluKinase_fam"/>
</dbReference>
<dbReference type="SUPFAM" id="SSF53633">
    <property type="entry name" value="Carbamate kinase-like"/>
    <property type="match status" value="1"/>
</dbReference>
<dbReference type="GO" id="GO:0003991">
    <property type="term" value="F:acetylglutamate kinase activity"/>
    <property type="evidence" value="ECO:0007669"/>
    <property type="project" value="TreeGrafter"/>
</dbReference>
<dbReference type="GO" id="GO:0005524">
    <property type="term" value="F:ATP binding"/>
    <property type="evidence" value="ECO:0007669"/>
    <property type="project" value="UniProtKB-KW"/>
</dbReference>
<geneLocation type="plasmid" evidence="9">
    <name>pspa1</name>
</geneLocation>
<keyword evidence="1" id="KW-0028">Amino-acid biosynthesis</keyword>
<feature type="domain" description="Aspartate/glutamate/uridylate kinase" evidence="7">
    <location>
        <begin position="2"/>
        <end position="244"/>
    </location>
</feature>
<name>A0A191VAU8_9ACTN</name>
<accession>A0A191VAU8</accession>
<dbReference type="InterPro" id="IPR036393">
    <property type="entry name" value="AceGlu_kinase-like_sf"/>
</dbReference>
<comment type="pathway">
    <text evidence="6">Amino-acid biosynthesis.</text>
</comment>
<evidence type="ECO:0000313" key="9">
    <source>
        <dbReference type="Proteomes" id="UP000078468"/>
    </source>
</evidence>
<protein>
    <submittedName>
        <fullName evidence="8">Acetylglutamate kinase</fullName>
    </submittedName>
</protein>
<evidence type="ECO:0000256" key="5">
    <source>
        <dbReference type="ARBA" id="ARBA00022840"/>
    </source>
</evidence>
<dbReference type="GO" id="GO:0005737">
    <property type="term" value="C:cytoplasm"/>
    <property type="evidence" value="ECO:0007669"/>
    <property type="project" value="InterPro"/>
</dbReference>
<proteinExistence type="predicted"/>
<keyword evidence="5" id="KW-0067">ATP-binding</keyword>
<keyword evidence="8" id="KW-0614">Plasmid</keyword>
<evidence type="ECO:0000259" key="7">
    <source>
        <dbReference type="Pfam" id="PF00696"/>
    </source>
</evidence>
<dbReference type="Pfam" id="PF00696">
    <property type="entry name" value="AA_kinase"/>
    <property type="match status" value="1"/>
</dbReference>
<dbReference type="EMBL" id="CP015867">
    <property type="protein sequence ID" value="ANJ12156.1"/>
    <property type="molecule type" value="Genomic_DNA"/>
</dbReference>
<keyword evidence="4 8" id="KW-0418">Kinase</keyword>
<dbReference type="AlphaFoldDB" id="A0A191VAU8"/>
<evidence type="ECO:0000256" key="3">
    <source>
        <dbReference type="ARBA" id="ARBA00022741"/>
    </source>
</evidence>
<evidence type="ECO:0000256" key="4">
    <source>
        <dbReference type="ARBA" id="ARBA00022777"/>
    </source>
</evidence>
<reference evidence="8 9" key="1">
    <citation type="submission" date="2016-05" db="EMBL/GenBank/DDBJ databases">
        <title>Non-Contiguous Finished Genome Sequence of Streptomyces parvulus 2297 Integrated Site-Specifically with Actinophage R4.</title>
        <authorList>
            <person name="Nishizawa T."/>
            <person name="Miura T."/>
            <person name="Harada C."/>
            <person name="Guo Y."/>
            <person name="Narisawa K."/>
            <person name="Ohta H."/>
            <person name="Takahashi H."/>
            <person name="Shirai M."/>
        </authorList>
    </citation>
    <scope>NUCLEOTIDE SEQUENCE [LARGE SCALE GENOMIC DNA]</scope>
    <source>
        <strain evidence="8 9">2297</strain>
        <plasmid evidence="9">pspa1</plasmid>
    </source>
</reference>
<dbReference type="InterPro" id="IPR001048">
    <property type="entry name" value="Asp/Glu/Uridylate_kinase"/>
</dbReference>
<dbReference type="Gene3D" id="3.40.1160.10">
    <property type="entry name" value="Acetylglutamate kinase-like"/>
    <property type="match status" value="1"/>
</dbReference>
<evidence type="ECO:0000256" key="6">
    <source>
        <dbReference type="ARBA" id="ARBA00029440"/>
    </source>
</evidence>
<gene>
    <name evidence="8" type="ORF">Spa2297_32270</name>
</gene>
<evidence type="ECO:0000256" key="2">
    <source>
        <dbReference type="ARBA" id="ARBA00022679"/>
    </source>
</evidence>